<keyword evidence="1" id="KW-0472">Membrane</keyword>
<accession>A0ABS7L169</accession>
<dbReference type="Gene3D" id="2.60.40.1630">
    <property type="entry name" value="bacillus anthracis domain"/>
    <property type="match status" value="1"/>
</dbReference>
<proteinExistence type="predicted"/>
<evidence type="ECO:0000259" key="2">
    <source>
        <dbReference type="Pfam" id="PF13786"/>
    </source>
</evidence>
<dbReference type="EMBL" id="JAIKTU010000012">
    <property type="protein sequence ID" value="MBY0756657.1"/>
    <property type="molecule type" value="Genomic_DNA"/>
</dbReference>
<evidence type="ECO:0000313" key="4">
    <source>
        <dbReference type="Proteomes" id="UP001299068"/>
    </source>
</evidence>
<protein>
    <submittedName>
        <fullName evidence="3">DUF4179 domain-containing protein</fullName>
    </submittedName>
</protein>
<feature type="domain" description="DUF4179" evidence="2">
    <location>
        <begin position="40"/>
        <end position="128"/>
    </location>
</feature>
<dbReference type="InterPro" id="IPR025436">
    <property type="entry name" value="DUF4179"/>
</dbReference>
<gene>
    <name evidence="3" type="ORF">K5V21_14505</name>
</gene>
<organism evidence="3 4">
    <name type="scientific">Clostridium sardiniense</name>
    <name type="common">Clostridium absonum</name>
    <dbReference type="NCBI Taxonomy" id="29369"/>
    <lineage>
        <taxon>Bacteria</taxon>
        <taxon>Bacillati</taxon>
        <taxon>Bacillota</taxon>
        <taxon>Clostridia</taxon>
        <taxon>Eubacteriales</taxon>
        <taxon>Clostridiaceae</taxon>
        <taxon>Clostridium</taxon>
    </lineage>
</organism>
<sequence length="458" mass="52640">MKDIYELLNDLEIDENEIFELEINDIEKKKIKDRLNKSIKRKFAYKRYITVALITMIIGISSIFVVKPAFAYDIPIIGDVLREHINKNTNYLDYFNVIGKTKSAGGIDITFEQAALDDNMLLLSFVVKNNNKKFEKDNFDTFLDLLLIPTSLKINGKNSDAASRGDWEFIDDNTIRIIKELEWGHKGIPNKSNIKIEIDDVLGEEADFGVEFFIDKTDISNKTVKKEISKGIDVGGEAFNIDKVIASPLTVSVKGSLKKDSRTWVDYIAIDDKGKPLKWRGGRNSEKFWSKNKMFQSILFIGNKDMKSIEFIPFYNINRDSKDEVKLESVKLDLNSKNTINIKIDKNSGIRINKTILDGEYLILEYDDIYKNNAYHYIPTHNLYINADGKEINEVRENIDDNEKDTDYIDSLYKKYDISQSNIGIFKIGKAKGIEVGVYKNNNIKISEEDSFKVDLTK</sequence>
<comment type="caution">
    <text evidence="3">The sequence shown here is derived from an EMBL/GenBank/DDBJ whole genome shotgun (WGS) entry which is preliminary data.</text>
</comment>
<reference evidence="3 4" key="1">
    <citation type="journal article" date="2021" name="Cell Host Microbe">
        <title>in vivo commensal control of Clostridioides difficile virulence.</title>
        <authorList>
            <person name="Girinathan B.P."/>
            <person name="Dibenedetto N."/>
            <person name="Worley J.N."/>
            <person name="Peltier J."/>
            <person name="Arrieta-Ortiz M.L."/>
            <person name="Rupa Christinal Immanuel S."/>
            <person name="Lavin R."/>
            <person name="Delaney M.L."/>
            <person name="Cummins C."/>
            <person name="Hoffmann M."/>
            <person name="Luo Y."/>
            <person name="Gonzalez-Escalona N."/>
            <person name="Allard M."/>
            <person name="Onderdonk A.B."/>
            <person name="Gerber G.K."/>
            <person name="Sonenshein A.L."/>
            <person name="Baliga N."/>
            <person name="Dupuy B."/>
            <person name="Bry L."/>
        </authorList>
    </citation>
    <scope>NUCLEOTIDE SEQUENCE [LARGE SCALE GENOMIC DNA]</scope>
    <source>
        <strain evidence="3 4">DSM 599</strain>
    </source>
</reference>
<keyword evidence="4" id="KW-1185">Reference proteome</keyword>
<keyword evidence="1" id="KW-1133">Transmembrane helix</keyword>
<evidence type="ECO:0000256" key="1">
    <source>
        <dbReference type="SAM" id="Phobius"/>
    </source>
</evidence>
<dbReference type="Pfam" id="PF13786">
    <property type="entry name" value="DUF4179"/>
    <property type="match status" value="1"/>
</dbReference>
<dbReference type="Proteomes" id="UP001299068">
    <property type="component" value="Unassembled WGS sequence"/>
</dbReference>
<feature type="transmembrane region" description="Helical" evidence="1">
    <location>
        <begin position="48"/>
        <end position="66"/>
    </location>
</feature>
<keyword evidence="1" id="KW-0812">Transmembrane</keyword>
<evidence type="ECO:0000313" key="3">
    <source>
        <dbReference type="EMBL" id="MBY0756657.1"/>
    </source>
</evidence>
<name>A0ABS7L169_CLOSR</name>
<dbReference type="RefSeq" id="WP_221861886.1">
    <property type="nucleotide sequence ID" value="NZ_JAIKTU010000012.1"/>
</dbReference>